<dbReference type="SUPFAM" id="SSF46955">
    <property type="entry name" value="Putative DNA-binding domain"/>
    <property type="match status" value="1"/>
</dbReference>
<dbReference type="Pfam" id="PF00376">
    <property type="entry name" value="MerR"/>
    <property type="match status" value="1"/>
</dbReference>
<evidence type="ECO:0000313" key="5">
    <source>
        <dbReference type="EMBL" id="MBB3862048.1"/>
    </source>
</evidence>
<dbReference type="Pfam" id="PF09278">
    <property type="entry name" value="MerR-DNA-bind"/>
    <property type="match status" value="1"/>
</dbReference>
<evidence type="ECO:0000256" key="3">
    <source>
        <dbReference type="ARBA" id="ARBA00023163"/>
    </source>
</evidence>
<dbReference type="PANTHER" id="PTHR30204">
    <property type="entry name" value="REDOX-CYCLING DRUG-SENSING TRANSCRIPTIONAL ACTIVATOR SOXR"/>
    <property type="match status" value="1"/>
</dbReference>
<protein>
    <submittedName>
        <fullName evidence="5">Cu(I)-responsive transcriptional regulator</fullName>
    </submittedName>
</protein>
<dbReference type="PANTHER" id="PTHR30204:SF94">
    <property type="entry name" value="HEAVY METAL-DEPENDENT TRANSCRIPTIONAL REGULATOR HI_0293-RELATED"/>
    <property type="match status" value="1"/>
</dbReference>
<keyword evidence="1" id="KW-0805">Transcription regulation</keyword>
<dbReference type="CDD" id="cd04785">
    <property type="entry name" value="HTH_CadR-PbrR-like"/>
    <property type="match status" value="1"/>
</dbReference>
<dbReference type="InterPro" id="IPR009061">
    <property type="entry name" value="DNA-bd_dom_put_sf"/>
</dbReference>
<dbReference type="InterPro" id="IPR000551">
    <property type="entry name" value="MerR-type_HTH_dom"/>
</dbReference>
<dbReference type="GO" id="GO:0003700">
    <property type="term" value="F:DNA-binding transcription factor activity"/>
    <property type="evidence" value="ECO:0007669"/>
    <property type="project" value="InterPro"/>
</dbReference>
<feature type="domain" description="HTH merR-type" evidence="4">
    <location>
        <begin position="1"/>
        <end position="69"/>
    </location>
</feature>
<dbReference type="Proteomes" id="UP000562395">
    <property type="component" value="Unassembled WGS sequence"/>
</dbReference>
<dbReference type="InterPro" id="IPR047057">
    <property type="entry name" value="MerR_fam"/>
</dbReference>
<dbReference type="Gene3D" id="1.10.1660.10">
    <property type="match status" value="1"/>
</dbReference>
<accession>A0A7W5ZZP0</accession>
<keyword evidence="3" id="KW-0804">Transcription</keyword>
<dbReference type="GO" id="GO:0003677">
    <property type="term" value="F:DNA binding"/>
    <property type="evidence" value="ECO:0007669"/>
    <property type="project" value="UniProtKB-KW"/>
</dbReference>
<evidence type="ECO:0000259" key="4">
    <source>
        <dbReference type="PROSITE" id="PS50937"/>
    </source>
</evidence>
<evidence type="ECO:0000256" key="2">
    <source>
        <dbReference type="ARBA" id="ARBA00023125"/>
    </source>
</evidence>
<evidence type="ECO:0000313" key="6">
    <source>
        <dbReference type="Proteomes" id="UP000562395"/>
    </source>
</evidence>
<sequence length="133" mass="14500">MKIGEMASATATNIETVRYYEKIGLLPPPARDAANYRSFGNDHLARLSFIRRARDLGFTLDQVRELLDLADDRARSCAAVDAIASAHLAEIDRKLADLQALRGELSRLIGDCRQGTVADCLIIETLAPAGMGQ</sequence>
<reference evidence="5 6" key="1">
    <citation type="submission" date="2020-08" db="EMBL/GenBank/DDBJ databases">
        <title>Genomic Encyclopedia of Type Strains, Phase IV (KMG-IV): sequencing the most valuable type-strain genomes for metagenomic binning, comparative biology and taxonomic classification.</title>
        <authorList>
            <person name="Goeker M."/>
        </authorList>
    </citation>
    <scope>NUCLEOTIDE SEQUENCE [LARGE SCALE GENOMIC DNA]</scope>
    <source>
        <strain evidence="5 6">DSM 14552</strain>
    </source>
</reference>
<evidence type="ECO:0000256" key="1">
    <source>
        <dbReference type="ARBA" id="ARBA00023015"/>
    </source>
</evidence>
<dbReference type="PRINTS" id="PR00040">
    <property type="entry name" value="HTHMERR"/>
</dbReference>
<organism evidence="5 6">
    <name type="scientific">Novosphingobium hassiacum</name>
    <dbReference type="NCBI Taxonomy" id="173676"/>
    <lineage>
        <taxon>Bacteria</taxon>
        <taxon>Pseudomonadati</taxon>
        <taxon>Pseudomonadota</taxon>
        <taxon>Alphaproteobacteria</taxon>
        <taxon>Sphingomonadales</taxon>
        <taxon>Sphingomonadaceae</taxon>
        <taxon>Novosphingobium</taxon>
    </lineage>
</organism>
<dbReference type="PROSITE" id="PS50937">
    <property type="entry name" value="HTH_MERR_2"/>
    <property type="match status" value="1"/>
</dbReference>
<comment type="caution">
    <text evidence="5">The sequence shown here is derived from an EMBL/GenBank/DDBJ whole genome shotgun (WGS) entry which is preliminary data.</text>
</comment>
<name>A0A7W5ZZP0_9SPHN</name>
<dbReference type="AlphaFoldDB" id="A0A7W5ZZP0"/>
<keyword evidence="2" id="KW-0238">DNA-binding</keyword>
<keyword evidence="6" id="KW-1185">Reference proteome</keyword>
<dbReference type="RefSeq" id="WP_183614539.1">
    <property type="nucleotide sequence ID" value="NZ_JACICY010000009.1"/>
</dbReference>
<dbReference type="EMBL" id="JACICY010000009">
    <property type="protein sequence ID" value="MBB3862048.1"/>
    <property type="molecule type" value="Genomic_DNA"/>
</dbReference>
<dbReference type="SMART" id="SM00422">
    <property type="entry name" value="HTH_MERR"/>
    <property type="match status" value="1"/>
</dbReference>
<dbReference type="InterPro" id="IPR015358">
    <property type="entry name" value="Tscrpt_reg_MerR_DNA-bd"/>
</dbReference>
<gene>
    <name evidence="5" type="ORF">GGQ88_003342</name>
</gene>
<proteinExistence type="predicted"/>